<feature type="transmembrane region" description="Helical" evidence="8">
    <location>
        <begin position="84"/>
        <end position="106"/>
    </location>
</feature>
<evidence type="ECO:0000313" key="9">
    <source>
        <dbReference type="EMBL" id="KAB5593882.1"/>
    </source>
</evidence>
<dbReference type="CDD" id="cd15481">
    <property type="entry name" value="SRP68-RBD"/>
    <property type="match status" value="1"/>
</dbReference>
<reference evidence="9 10" key="1">
    <citation type="journal article" date="2019" name="Fungal Biol. Biotechnol.">
        <title>Draft genome sequence of fastidious pathogen Ceratobasidium theobromae, which causes vascular-streak dieback in Theobroma cacao.</title>
        <authorList>
            <person name="Ali S.S."/>
            <person name="Asman A."/>
            <person name="Shao J."/>
            <person name="Firmansyah A.P."/>
            <person name="Susilo A.W."/>
            <person name="Rosmana A."/>
            <person name="McMahon P."/>
            <person name="Junaid M."/>
            <person name="Guest D."/>
            <person name="Kheng T.Y."/>
            <person name="Meinhardt L.W."/>
            <person name="Bailey B.A."/>
        </authorList>
    </citation>
    <scope>NUCLEOTIDE SEQUENCE [LARGE SCALE GENOMIC DNA]</scope>
    <source>
        <strain evidence="9 10">CT2</strain>
    </source>
</reference>
<feature type="transmembrane region" description="Helical" evidence="8">
    <location>
        <begin position="439"/>
        <end position="458"/>
    </location>
</feature>
<feature type="transmembrane region" description="Helical" evidence="8">
    <location>
        <begin position="371"/>
        <end position="390"/>
    </location>
</feature>
<feature type="transmembrane region" description="Helical" evidence="8">
    <location>
        <begin position="654"/>
        <end position="681"/>
    </location>
</feature>
<dbReference type="PANTHER" id="PTHR31645">
    <property type="entry name" value="OLIGOPEPTIDE TRANSPORTER YGL114W-RELATED"/>
    <property type="match status" value="1"/>
</dbReference>
<dbReference type="GO" id="GO:0006614">
    <property type="term" value="P:SRP-dependent cotranslational protein targeting to membrane"/>
    <property type="evidence" value="ECO:0007669"/>
    <property type="project" value="InterPro"/>
</dbReference>
<feature type="transmembrane region" description="Helical" evidence="8">
    <location>
        <begin position="556"/>
        <end position="577"/>
    </location>
</feature>
<dbReference type="NCBIfam" id="TIGR00728">
    <property type="entry name" value="OPT_sfam"/>
    <property type="match status" value="1"/>
</dbReference>
<keyword evidence="6 8" id="KW-0472">Membrane</keyword>
<dbReference type="GO" id="GO:0005786">
    <property type="term" value="C:signal recognition particle, endoplasmic reticulum targeting"/>
    <property type="evidence" value="ECO:0007669"/>
    <property type="project" value="InterPro"/>
</dbReference>
<dbReference type="InterPro" id="IPR026258">
    <property type="entry name" value="SRP68"/>
</dbReference>
<keyword evidence="3" id="KW-0813">Transport</keyword>
<feature type="region of interest" description="Disordered" evidence="7">
    <location>
        <begin position="1275"/>
        <end position="1340"/>
    </location>
</feature>
<evidence type="ECO:0000256" key="3">
    <source>
        <dbReference type="ARBA" id="ARBA00022448"/>
    </source>
</evidence>
<keyword evidence="5 8" id="KW-1133">Transmembrane helix</keyword>
<dbReference type="PANTHER" id="PTHR31645:SF3">
    <property type="entry name" value="OLIGOPEPTIDE TRANSPORTER"/>
    <property type="match status" value="1"/>
</dbReference>
<gene>
    <name evidence="9" type="ORF">CTheo_2734</name>
</gene>
<feature type="transmembrane region" description="Helical" evidence="8">
    <location>
        <begin position="623"/>
        <end position="642"/>
    </location>
</feature>
<feature type="compositionally biased region" description="Basic and acidic residues" evidence="7">
    <location>
        <begin position="1279"/>
        <end position="1313"/>
    </location>
</feature>
<comment type="similarity">
    <text evidence="2">Belongs to the oligopeptide OPT transporter family.</text>
</comment>
<dbReference type="InterPro" id="IPR034652">
    <property type="entry name" value="SRP68-RBD"/>
</dbReference>
<dbReference type="Pfam" id="PF16969">
    <property type="entry name" value="SRP68"/>
    <property type="match status" value="1"/>
</dbReference>
<feature type="compositionally biased region" description="Basic and acidic residues" evidence="7">
    <location>
        <begin position="55"/>
        <end position="70"/>
    </location>
</feature>
<evidence type="ECO:0000256" key="7">
    <source>
        <dbReference type="SAM" id="MobiDB-lite"/>
    </source>
</evidence>
<dbReference type="Proteomes" id="UP000383932">
    <property type="component" value="Unassembled WGS sequence"/>
</dbReference>
<comment type="subcellular location">
    <subcellularLocation>
        <location evidence="1">Membrane</location>
        <topology evidence="1">Multi-pass membrane protein</topology>
    </subcellularLocation>
</comment>
<evidence type="ECO:0000256" key="2">
    <source>
        <dbReference type="ARBA" id="ARBA00008807"/>
    </source>
</evidence>
<keyword evidence="4 8" id="KW-0812">Transmembrane</keyword>
<feature type="transmembrane region" description="Helical" evidence="8">
    <location>
        <begin position="312"/>
        <end position="336"/>
    </location>
</feature>
<protein>
    <submittedName>
        <fullName evidence="9">Metal-nicotianamine transporter YSL7</fullName>
    </submittedName>
</protein>
<comment type="caution">
    <text evidence="9">The sequence shown here is derived from an EMBL/GenBank/DDBJ whole genome shotgun (WGS) entry which is preliminary data.</text>
</comment>
<dbReference type="InterPro" id="IPR004813">
    <property type="entry name" value="OPT"/>
</dbReference>
<proteinExistence type="inferred from homology"/>
<evidence type="ECO:0000256" key="6">
    <source>
        <dbReference type="ARBA" id="ARBA00023136"/>
    </source>
</evidence>
<sequence>MATNHSEVPGYAPKSSSSSFAPDSLQCENFPMFDEKTDRGDVDKEKGPRAQDSGRSYDEPAQEKLDPREPFPVDPHYEEEEYQLTLRAIVVGCILGVIASASNIYLGLKTGVGFGSQLFGAIFGFAILKPLSKAFTLNFLPGWVWSSNFGPKENCTVQTAATASGGLSIIFVSAVPAMYRLGLMLIALAFGAAFFGVFFAIPLRKHYILKEKLMFPTPTATAFTIRALHAGRTGAEAARKKSIGLASSFAGAFMLKVAAGYLPGIIWDWHIGWTFYRLGWTNMIQLDNYGWWLEFTPAFFGSGMLSGMNASWSFFGGFVLAWGIIAPSIIHTGVAVGRQRAPKEFPEVYSYLGMSYKTPEAYIHAPSPRYWLLWPGVLIMLVYSVSELIMSFSEDFKNLSIIPSNIATRIRRLRTREDPNVIHNEDGDDPAPPEDRVPTWAWVSGLIISLVTSCVVLATQFSLNVGEVILALGFLFSFICIQSFGRTDINPVSTVAKASQLIFGGVTKGTGVGIQPAREISLVAGTIAAASAAQACHMVGDLKTGHLLGAKPKVQFAAQVVGSVVSVFVSVGLFLLFTKASPCILYPPEDGICSYGVPSASAWAAVTIALTANKLPIPPTSGYTAVGLAIAAVVTSIAKHLWIPRKYWVYVPNWTAIGLAFVIPQTYYGTAMAAGATFNYFWERRNQRSFDMYMFPISAGLLAGEGLAGVLLAVFSIIGVGPDGVKYGSSVGCTALQIVSDERGAYGLRYNDHARYRKHCANKVHRLRRSLKMTHGKGKEFKKLPTVPTENLKDGHLQLHLFESERAYSFAQELYAQFTKTDDTKTRTIAMGRFRRAVKWSGQLLSEAQALRAFEPPRISSASLGEAIAYHLTIRGRLLRLQDEFQPGLEALVAARAVLDALCKCATSSRDQAIFVQFSDEIAPEVRHCAHELGLARAYDIDGIVTTIGPKVGPALVPNYEKLLQDVQAESVDRQGGDKGKQLQELIWEGQPVPVRSPELVDVLLGVQQASQGLPAISQVSAAKPTKSRGLVTKFDAVLLALSEAEGVAKTLADAQKATSTQPAEPGARDAHFISSYVTYQLLARRTQRDLLLTEALLSTPVAPTHDKSAGSSSTMDHRVAPAVVKLLDTIIQSLNQMRSLSIVDESTDLTMAIEARSSYTKARRALSLSKTYESHNKFAEATALTQRAQLHLREAQTNISDNTSTPETEFYPLTAESLGVLEQDIQNTETDLKKRWFAYNGGKPTASQQHQKPIFFDIALNYIELPMDKLQKKAGITTEKKDKRKEKDKVQPAPVVEKRVLADRKAEAEPKEAAPAPAPQQTQSQGMLGSLLGGWWGRK</sequence>
<feature type="transmembrane region" description="Helical" evidence="8">
    <location>
        <begin position="243"/>
        <end position="267"/>
    </location>
</feature>
<feature type="region of interest" description="Disordered" evidence="7">
    <location>
        <begin position="1"/>
        <end position="70"/>
    </location>
</feature>
<dbReference type="InterPro" id="IPR045035">
    <property type="entry name" value="YSL-like"/>
</dbReference>
<feature type="transmembrane region" description="Helical" evidence="8">
    <location>
        <begin position="465"/>
        <end position="485"/>
    </location>
</feature>
<dbReference type="OrthoDB" id="10255118at2759"/>
<evidence type="ECO:0000256" key="5">
    <source>
        <dbReference type="ARBA" id="ARBA00022989"/>
    </source>
</evidence>
<feature type="compositionally biased region" description="Basic and acidic residues" evidence="7">
    <location>
        <begin position="33"/>
        <end position="49"/>
    </location>
</feature>
<accession>A0A5N5QQ31</accession>
<dbReference type="GO" id="GO:0030942">
    <property type="term" value="F:endoplasmic reticulum signal peptide binding"/>
    <property type="evidence" value="ECO:0007669"/>
    <property type="project" value="InterPro"/>
</dbReference>
<feature type="transmembrane region" description="Helical" evidence="8">
    <location>
        <begin position="182"/>
        <end position="201"/>
    </location>
</feature>
<dbReference type="GO" id="GO:0008312">
    <property type="term" value="F:7S RNA binding"/>
    <property type="evidence" value="ECO:0007669"/>
    <property type="project" value="InterPro"/>
</dbReference>
<evidence type="ECO:0000256" key="4">
    <source>
        <dbReference type="ARBA" id="ARBA00022692"/>
    </source>
</evidence>
<organism evidence="9 10">
    <name type="scientific">Ceratobasidium theobromae</name>
    <dbReference type="NCBI Taxonomy" id="1582974"/>
    <lineage>
        <taxon>Eukaryota</taxon>
        <taxon>Fungi</taxon>
        <taxon>Dikarya</taxon>
        <taxon>Basidiomycota</taxon>
        <taxon>Agaricomycotina</taxon>
        <taxon>Agaricomycetes</taxon>
        <taxon>Cantharellales</taxon>
        <taxon>Ceratobasidiaceae</taxon>
        <taxon>Ceratobasidium</taxon>
    </lineage>
</organism>
<evidence type="ECO:0000256" key="1">
    <source>
        <dbReference type="ARBA" id="ARBA00004141"/>
    </source>
</evidence>
<evidence type="ECO:0000313" key="10">
    <source>
        <dbReference type="Proteomes" id="UP000383932"/>
    </source>
</evidence>
<evidence type="ECO:0000256" key="8">
    <source>
        <dbReference type="SAM" id="Phobius"/>
    </source>
</evidence>
<dbReference type="Gene3D" id="1.10.3450.40">
    <property type="entry name" value="Signal recognition particle, SRP68 subunit, RNA-binding domain"/>
    <property type="match status" value="1"/>
</dbReference>
<dbReference type="Pfam" id="PF03169">
    <property type="entry name" value="OPT"/>
    <property type="match status" value="1"/>
</dbReference>
<keyword evidence="10" id="KW-1185">Reference proteome</keyword>
<name>A0A5N5QQ31_9AGAM</name>
<dbReference type="InterPro" id="IPR038253">
    <property type="entry name" value="SRP68_N_sf"/>
</dbReference>
<dbReference type="EMBL" id="SSOP01000029">
    <property type="protein sequence ID" value="KAB5593882.1"/>
    <property type="molecule type" value="Genomic_DNA"/>
</dbReference>
<dbReference type="GO" id="GO:0035673">
    <property type="term" value="F:oligopeptide transmembrane transporter activity"/>
    <property type="evidence" value="ECO:0007669"/>
    <property type="project" value="InterPro"/>
</dbReference>
<feature type="transmembrane region" description="Helical" evidence="8">
    <location>
        <begin position="693"/>
        <end position="720"/>
    </location>
</feature>
<dbReference type="GO" id="GO:0005047">
    <property type="term" value="F:signal recognition particle binding"/>
    <property type="evidence" value="ECO:0007669"/>
    <property type="project" value="InterPro"/>
</dbReference>
<dbReference type="GO" id="GO:0000329">
    <property type="term" value="C:fungal-type vacuole membrane"/>
    <property type="evidence" value="ECO:0007669"/>
    <property type="project" value="TreeGrafter"/>
</dbReference>